<evidence type="ECO:0000259" key="2">
    <source>
        <dbReference type="Pfam" id="PF06808"/>
    </source>
</evidence>
<keyword evidence="1" id="KW-1133">Transmembrane helix</keyword>
<feature type="transmembrane region" description="Helical" evidence="1">
    <location>
        <begin position="650"/>
        <end position="667"/>
    </location>
</feature>
<reference evidence="3 4" key="2">
    <citation type="journal article" date="2011" name="Stand. Genomic Sci.">
        <title>Complete genome sequence of Calditerrivibrio nitroreducens type strain (Yu37-1).</title>
        <authorList>
            <person name="Pitluck S."/>
            <person name="Sikorski J."/>
            <person name="Zeytun A."/>
            <person name="Lapidus A."/>
            <person name="Nolan M."/>
            <person name="Lucas S."/>
            <person name="Hammon N."/>
            <person name="Deshpande S."/>
            <person name="Cheng J.F."/>
            <person name="Tapia R."/>
            <person name="Han C."/>
            <person name="Goodwin L."/>
            <person name="Liolios K."/>
            <person name="Pagani I."/>
            <person name="Ivanova N."/>
            <person name="Mavromatis K."/>
            <person name="Pati A."/>
            <person name="Chen A."/>
            <person name="Palaniappan K."/>
            <person name="Hauser L."/>
            <person name="Chang Y.J."/>
            <person name="Jeffries C.D."/>
            <person name="Detter J.C."/>
            <person name="Brambilla E."/>
            <person name="Djao O.D."/>
            <person name="Rohde M."/>
            <person name="Spring S."/>
            <person name="Goker M."/>
            <person name="Woyke T."/>
            <person name="Bristow J."/>
            <person name="Eisen J.A."/>
            <person name="Markowitz V."/>
            <person name="Hugenholtz P."/>
            <person name="Kyrpides N.C."/>
            <person name="Klenk H.P."/>
            <person name="Land M."/>
        </authorList>
    </citation>
    <scope>NUCLEOTIDE SEQUENCE [LARGE SCALE GENOMIC DNA]</scope>
    <source>
        <strain evidence="4">DSM 19672 / NBRC 101217 / Yu37-1</strain>
    </source>
</reference>
<evidence type="ECO:0000313" key="4">
    <source>
        <dbReference type="Proteomes" id="UP000007039"/>
    </source>
</evidence>
<dbReference type="PANTHER" id="PTHR43849">
    <property type="entry name" value="BLL3936 PROTEIN"/>
    <property type="match status" value="1"/>
</dbReference>
<feature type="transmembrane region" description="Helical" evidence="1">
    <location>
        <begin position="183"/>
        <end position="202"/>
    </location>
</feature>
<feature type="transmembrane region" description="Helical" evidence="1">
    <location>
        <begin position="414"/>
        <end position="440"/>
    </location>
</feature>
<feature type="transmembrane region" description="Helical" evidence="1">
    <location>
        <begin position="452"/>
        <end position="483"/>
    </location>
</feature>
<keyword evidence="1" id="KW-0812">Transmembrane</keyword>
<feature type="transmembrane region" description="Helical" evidence="1">
    <location>
        <begin position="30"/>
        <end position="46"/>
    </location>
</feature>
<evidence type="ECO:0000256" key="1">
    <source>
        <dbReference type="SAM" id="Phobius"/>
    </source>
</evidence>
<feature type="transmembrane region" description="Helical" evidence="1">
    <location>
        <begin position="214"/>
        <end position="231"/>
    </location>
</feature>
<dbReference type="InterPro" id="IPR010656">
    <property type="entry name" value="DctM"/>
</dbReference>
<feature type="transmembrane region" description="Helical" evidence="1">
    <location>
        <begin position="577"/>
        <end position="597"/>
    </location>
</feature>
<feature type="transmembrane region" description="Helical" evidence="1">
    <location>
        <begin position="309"/>
        <end position="330"/>
    </location>
</feature>
<feature type="transmembrane region" description="Helical" evidence="1">
    <location>
        <begin position="58"/>
        <end position="76"/>
    </location>
</feature>
<dbReference type="STRING" id="768670.Calni_0389"/>
<protein>
    <submittedName>
        <fullName evidence="3">TRAP transporter, 4TM/12TM fusion protein</fullName>
    </submittedName>
</protein>
<dbReference type="Proteomes" id="UP000007039">
    <property type="component" value="Chromosome"/>
</dbReference>
<dbReference type="OrthoDB" id="9759894at2"/>
<name>E4TEH6_CALNY</name>
<feature type="transmembrane region" description="Helical" evidence="1">
    <location>
        <begin position="351"/>
        <end position="371"/>
    </location>
</feature>
<feature type="domain" description="TRAP C4-dicarboxylate transport system permease DctM subunit" evidence="2">
    <location>
        <begin position="125"/>
        <end position="586"/>
    </location>
</feature>
<feature type="transmembrane region" description="Helical" evidence="1">
    <location>
        <begin position="114"/>
        <end position="132"/>
    </location>
</feature>
<dbReference type="EMBL" id="CP002347">
    <property type="protein sequence ID" value="ADR18302.1"/>
    <property type="molecule type" value="Genomic_DNA"/>
</dbReference>
<keyword evidence="4" id="KW-1185">Reference proteome</keyword>
<dbReference type="KEGG" id="cni:Calni_0389"/>
<feature type="transmembrane region" description="Helical" evidence="1">
    <location>
        <begin position="237"/>
        <end position="260"/>
    </location>
</feature>
<dbReference type="NCBIfam" id="TIGR02123">
    <property type="entry name" value="TRAP_fused"/>
    <property type="match status" value="1"/>
</dbReference>
<dbReference type="AlphaFoldDB" id="E4TEH6"/>
<evidence type="ECO:0000313" key="3">
    <source>
        <dbReference type="EMBL" id="ADR18302.1"/>
    </source>
</evidence>
<dbReference type="RefSeq" id="WP_013450518.1">
    <property type="nucleotide sequence ID" value="NC_014758.1"/>
</dbReference>
<feature type="transmembrane region" description="Helical" evidence="1">
    <location>
        <begin position="139"/>
        <end position="163"/>
    </location>
</feature>
<dbReference type="InterPro" id="IPR011853">
    <property type="entry name" value="TRAP_DctM-Dct_fused"/>
</dbReference>
<dbReference type="eggNOG" id="COG4666">
    <property type="taxonomic scope" value="Bacteria"/>
</dbReference>
<feature type="transmembrane region" description="Helical" evidence="1">
    <location>
        <begin position="83"/>
        <end position="102"/>
    </location>
</feature>
<sequence>MKEEKIEVVEDKTGESIVTKRELKGFWDNFIYWFAVVTSLLHLWYNSFGILPELRLNAIHYGMMLFMGFLIYPLSVKKAKETFKIDIVLAFLALTAALYLLLFEEALNLRNQEVNTYDMVAASVALLLLLEITRRTTGWTIPIIALFFIMYALFLGKYLGGLWNFPGVSVSRFLYRMYFAPDGIFGSVTTISSTFVFLFVLFSSFMVRSGAGDFILKLAISLFGHTVGGPAKMAIFASAFMGTVSGSAVANAVGTGSITIPLMKKMGYKPKFAAAVETAASTGGQLMPPIMGAGAFIMAQWTQVSYTKIVMISIVPAIMYFLSVGFFVHLEAQKYNLRRIPKDELPKFKEVFKEGWQFFIPIVVLVTLLMMNYTPTFSASIGILSVVISSWFNKKTAMKIKDILDSLALGAKNMVNTAIVLMCSGIVVGVVLLVGMGIKFSILISDWAQGNLFLAIIFVALVSLILGMGLPVTASYIVLAVLAAPLLESLMLKDYFINVLNMPAETLKDPNIIAGLKAMVPPDIAVGALLSAHLLIFWYSQDANVTPPVALVAYAAAGIAGSKPFETAMESWKLAKGLYLIPLMFIYDPAILFFGPIDRTIENIITGTIGLLILAIFFEGYFLKYLNWLERIIYAVIGILLIWPERVSNYVGIVGFIVITIFVYLSAKKLKKGTVQ</sequence>
<dbReference type="PANTHER" id="PTHR43849:SF2">
    <property type="entry name" value="BLL3936 PROTEIN"/>
    <property type="match status" value="1"/>
</dbReference>
<dbReference type="HOGENOM" id="CLU_007041_3_0_0"/>
<keyword evidence="1" id="KW-0472">Membrane</keyword>
<accession>E4TEH6</accession>
<organism evidence="3 4">
    <name type="scientific">Calditerrivibrio nitroreducens (strain DSM 19672 / NBRC 101217 / Yu37-1)</name>
    <dbReference type="NCBI Taxonomy" id="768670"/>
    <lineage>
        <taxon>Bacteria</taxon>
        <taxon>Pseudomonadati</taxon>
        <taxon>Deferribacterota</taxon>
        <taxon>Deferribacteres</taxon>
        <taxon>Deferribacterales</taxon>
        <taxon>Calditerrivibrionaceae</taxon>
    </lineage>
</organism>
<reference key="1">
    <citation type="submission" date="2010-11" db="EMBL/GenBank/DDBJ databases">
        <title>The complete genome of chromosome of Calditerrivibrio nitroreducens DSM 19672.</title>
        <authorList>
            <consortium name="US DOE Joint Genome Institute (JGI-PGF)"/>
            <person name="Lucas S."/>
            <person name="Copeland A."/>
            <person name="Lapidus A."/>
            <person name="Bruce D."/>
            <person name="Goodwin L."/>
            <person name="Pitluck S."/>
            <person name="Kyrpides N."/>
            <person name="Mavromatis K."/>
            <person name="Ivanova N."/>
            <person name="Mikhailova N."/>
            <person name="Zeytun A."/>
            <person name="Brettin T."/>
            <person name="Detter J.C."/>
            <person name="Tapia R."/>
            <person name="Han C."/>
            <person name="Land M."/>
            <person name="Hauser L."/>
            <person name="Markowitz V."/>
            <person name="Cheng J.-F."/>
            <person name="Hugenholtz P."/>
            <person name="Woyke T."/>
            <person name="Wu D."/>
            <person name="Spring S."/>
            <person name="Schroeder M."/>
            <person name="Brambilla E."/>
            <person name="Klenk H.-P."/>
            <person name="Eisen J.A."/>
        </authorList>
    </citation>
    <scope>NUCLEOTIDE SEQUENCE [LARGE SCALE GENOMIC DNA]</scope>
    <source>
        <strain>DSM 19672</strain>
    </source>
</reference>
<gene>
    <name evidence="3" type="ordered locus">Calni_0389</name>
</gene>
<feature type="transmembrane region" description="Helical" evidence="1">
    <location>
        <begin position="603"/>
        <end position="621"/>
    </location>
</feature>
<dbReference type="Pfam" id="PF06808">
    <property type="entry name" value="DctM"/>
    <property type="match status" value="1"/>
</dbReference>
<proteinExistence type="predicted"/>